<dbReference type="AlphaFoldDB" id="A0AA36F2B1"/>
<reference evidence="1" key="1">
    <citation type="submission" date="2023-08" db="EMBL/GenBank/DDBJ databases">
        <authorList>
            <person name="Alioto T."/>
            <person name="Alioto T."/>
            <person name="Gomez Garrido J."/>
        </authorList>
    </citation>
    <scope>NUCLEOTIDE SEQUENCE</scope>
</reference>
<name>A0AA36F2B1_OCTVU</name>
<sequence length="104" mass="11820">MSSLFPPSFHFFYSSFSLLSTISLFSLSSSALFPCFTSFFFSISLTVLHAQQQQHHQQETLAGQHPERPEFRLTKTFPGAFFASIKAKQLSSKDQADRIKSHNQ</sequence>
<accession>A0AA36F2B1</accession>
<gene>
    <name evidence="1" type="ORF">OCTVUL_1B013758</name>
</gene>
<keyword evidence="2" id="KW-1185">Reference proteome</keyword>
<protein>
    <submittedName>
        <fullName evidence="1">Uncharacterized protein</fullName>
    </submittedName>
</protein>
<organism evidence="1 2">
    <name type="scientific">Octopus vulgaris</name>
    <name type="common">Common octopus</name>
    <dbReference type="NCBI Taxonomy" id="6645"/>
    <lineage>
        <taxon>Eukaryota</taxon>
        <taxon>Metazoa</taxon>
        <taxon>Spiralia</taxon>
        <taxon>Lophotrochozoa</taxon>
        <taxon>Mollusca</taxon>
        <taxon>Cephalopoda</taxon>
        <taxon>Coleoidea</taxon>
        <taxon>Octopodiformes</taxon>
        <taxon>Octopoda</taxon>
        <taxon>Incirrata</taxon>
        <taxon>Octopodidae</taxon>
        <taxon>Octopus</taxon>
    </lineage>
</organism>
<dbReference type="EMBL" id="OX597817">
    <property type="protein sequence ID" value="CAI9721070.1"/>
    <property type="molecule type" value="Genomic_DNA"/>
</dbReference>
<dbReference type="Proteomes" id="UP001162480">
    <property type="component" value="Chromosome 4"/>
</dbReference>
<evidence type="ECO:0000313" key="2">
    <source>
        <dbReference type="Proteomes" id="UP001162480"/>
    </source>
</evidence>
<proteinExistence type="predicted"/>
<evidence type="ECO:0000313" key="1">
    <source>
        <dbReference type="EMBL" id="CAI9721070.1"/>
    </source>
</evidence>